<dbReference type="GO" id="GO:0022857">
    <property type="term" value="F:transmembrane transporter activity"/>
    <property type="evidence" value="ECO:0007669"/>
    <property type="project" value="InterPro"/>
</dbReference>
<dbReference type="InterPro" id="IPR027417">
    <property type="entry name" value="P-loop_NTPase"/>
</dbReference>
<dbReference type="PROSITE" id="PS50893">
    <property type="entry name" value="ABC_TRANSPORTER_2"/>
    <property type="match status" value="1"/>
</dbReference>
<dbReference type="NCBIfam" id="TIGR01189">
    <property type="entry name" value="ccmA"/>
    <property type="match status" value="1"/>
</dbReference>
<keyword evidence="1" id="KW-0813">Transport</keyword>
<dbReference type="EMBL" id="JACIEK010000013">
    <property type="protein sequence ID" value="MBB3999947.1"/>
    <property type="molecule type" value="Genomic_DNA"/>
</dbReference>
<feature type="domain" description="ABC transporter" evidence="7">
    <location>
        <begin position="4"/>
        <end position="214"/>
    </location>
</feature>
<protein>
    <submittedName>
        <fullName evidence="8">Heme exporter protein A</fullName>
    </submittedName>
</protein>
<keyword evidence="2" id="KW-0547">Nucleotide-binding</keyword>
<evidence type="ECO:0000313" key="8">
    <source>
        <dbReference type="EMBL" id="MBB3999947.1"/>
    </source>
</evidence>
<evidence type="ECO:0000256" key="4">
    <source>
        <dbReference type="ARBA" id="ARBA00022840"/>
    </source>
</evidence>
<evidence type="ECO:0000256" key="3">
    <source>
        <dbReference type="ARBA" id="ARBA00022748"/>
    </source>
</evidence>
<dbReference type="AlphaFoldDB" id="A0A7W6H7J1"/>
<keyword evidence="6" id="KW-0472">Membrane</keyword>
<evidence type="ECO:0000256" key="1">
    <source>
        <dbReference type="ARBA" id="ARBA00022448"/>
    </source>
</evidence>
<name>A0A7W6H7J1_9HYPH</name>
<dbReference type="GO" id="GO:0016887">
    <property type="term" value="F:ATP hydrolysis activity"/>
    <property type="evidence" value="ECO:0007669"/>
    <property type="project" value="InterPro"/>
</dbReference>
<evidence type="ECO:0000313" key="9">
    <source>
        <dbReference type="Proteomes" id="UP000542776"/>
    </source>
</evidence>
<evidence type="ECO:0000259" key="7">
    <source>
        <dbReference type="PROSITE" id="PS50893"/>
    </source>
</evidence>
<dbReference type="GO" id="GO:0005524">
    <property type="term" value="F:ATP binding"/>
    <property type="evidence" value="ECO:0007669"/>
    <property type="project" value="UniProtKB-KW"/>
</dbReference>
<evidence type="ECO:0000256" key="2">
    <source>
        <dbReference type="ARBA" id="ARBA00022741"/>
    </source>
</evidence>
<keyword evidence="5" id="KW-1278">Translocase</keyword>
<dbReference type="SMART" id="SM00382">
    <property type="entry name" value="AAA"/>
    <property type="match status" value="1"/>
</dbReference>
<dbReference type="SUPFAM" id="SSF52540">
    <property type="entry name" value="P-loop containing nucleoside triphosphate hydrolases"/>
    <property type="match status" value="1"/>
</dbReference>
<dbReference type="Proteomes" id="UP000542776">
    <property type="component" value="Unassembled WGS sequence"/>
</dbReference>
<dbReference type="PANTHER" id="PTHR43499:SF1">
    <property type="entry name" value="ABC TRANSPORTER I FAMILY MEMBER 1"/>
    <property type="match status" value="1"/>
</dbReference>
<dbReference type="PANTHER" id="PTHR43499">
    <property type="entry name" value="ABC TRANSPORTER I FAMILY MEMBER 1"/>
    <property type="match status" value="1"/>
</dbReference>
<gene>
    <name evidence="8" type="ORF">GGR04_003819</name>
</gene>
<dbReference type="InterPro" id="IPR003439">
    <property type="entry name" value="ABC_transporter-like_ATP-bd"/>
</dbReference>
<accession>A0A7W6H7J1</accession>
<evidence type="ECO:0000256" key="6">
    <source>
        <dbReference type="ARBA" id="ARBA00023136"/>
    </source>
</evidence>
<keyword evidence="9" id="KW-1185">Reference proteome</keyword>
<comment type="caution">
    <text evidence="8">The sequence shown here is derived from an EMBL/GenBank/DDBJ whole genome shotgun (WGS) entry which is preliminary data.</text>
</comment>
<dbReference type="RefSeq" id="WP_246393353.1">
    <property type="nucleotide sequence ID" value="NZ_JACIEK010000013.1"/>
</dbReference>
<keyword evidence="4" id="KW-0067">ATP-binding</keyword>
<sequence length="227" mass="23329">MITLRLRGLAAGRGGRLVVPPLDLVLGPGSALLVTGANGAGKSTLLRTLAGLLPPLAGEVSVEGAVAADGEPARRVAEVAHYLGHRNSLKAGRSVAEELGFWRRFLGDTGLGVREALAAVDLGAAGDLPAGVLSAGQGRRAAMARLLVSERPVWILDEPTAALDERAQARFAALCRERQCTGGIVIAATHQPLALEAPQELRLEALRPAGVGEAAAAAPGGGWDELW</sequence>
<dbReference type="InterPro" id="IPR005895">
    <property type="entry name" value="ABC_transptr_haem_export_CcmA"/>
</dbReference>
<reference evidence="8 9" key="1">
    <citation type="submission" date="2020-08" db="EMBL/GenBank/DDBJ databases">
        <title>Genomic Encyclopedia of Type Strains, Phase IV (KMG-IV): sequencing the most valuable type-strain genomes for metagenomic binning, comparative biology and taxonomic classification.</title>
        <authorList>
            <person name="Goeker M."/>
        </authorList>
    </citation>
    <scope>NUCLEOTIDE SEQUENCE [LARGE SCALE GENOMIC DNA]</scope>
    <source>
        <strain evidence="8 9">DSM 102238</strain>
    </source>
</reference>
<proteinExistence type="predicted"/>
<dbReference type="Gene3D" id="3.40.50.300">
    <property type="entry name" value="P-loop containing nucleotide triphosphate hydrolases"/>
    <property type="match status" value="1"/>
</dbReference>
<dbReference type="InterPro" id="IPR003593">
    <property type="entry name" value="AAA+_ATPase"/>
</dbReference>
<dbReference type="Pfam" id="PF00005">
    <property type="entry name" value="ABC_tran"/>
    <property type="match status" value="1"/>
</dbReference>
<dbReference type="GO" id="GO:0017004">
    <property type="term" value="P:cytochrome complex assembly"/>
    <property type="evidence" value="ECO:0007669"/>
    <property type="project" value="UniProtKB-KW"/>
</dbReference>
<keyword evidence="3" id="KW-0201">Cytochrome c-type biogenesis</keyword>
<evidence type="ECO:0000256" key="5">
    <source>
        <dbReference type="ARBA" id="ARBA00022967"/>
    </source>
</evidence>
<organism evidence="8 9">
    <name type="scientific">Aureimonas pseudogalii</name>
    <dbReference type="NCBI Taxonomy" id="1744844"/>
    <lineage>
        <taxon>Bacteria</taxon>
        <taxon>Pseudomonadati</taxon>
        <taxon>Pseudomonadota</taxon>
        <taxon>Alphaproteobacteria</taxon>
        <taxon>Hyphomicrobiales</taxon>
        <taxon>Aurantimonadaceae</taxon>
        <taxon>Aureimonas</taxon>
    </lineage>
</organism>